<reference evidence="3 4" key="1">
    <citation type="submission" date="2017-07" db="EMBL/GenBank/DDBJ databases">
        <title>Recovery of genomes from metagenomes via a dereplication, aggregation, and scoring strategy.</title>
        <authorList>
            <person name="Sieber C.M."/>
            <person name="Probst A.J."/>
            <person name="Sharrar A."/>
            <person name="Thomas B.C."/>
            <person name="Hess M."/>
            <person name="Tringe S.G."/>
            <person name="Banfield J.F."/>
        </authorList>
    </citation>
    <scope>NUCLEOTIDE SEQUENCE [LARGE SCALE GENOMIC DNA]</scope>
    <source>
        <strain evidence="3">JGI_Cruoil_03_44_89</strain>
    </source>
</reference>
<dbReference type="PANTHER" id="PTHR40032">
    <property type="entry name" value="EXPORTED PROTEIN-RELATED"/>
    <property type="match status" value="1"/>
</dbReference>
<dbReference type="NCBIfam" id="TIGR04183">
    <property type="entry name" value="Por_Secre_tail"/>
    <property type="match status" value="1"/>
</dbReference>
<dbReference type="Pfam" id="PF07705">
    <property type="entry name" value="CARDB"/>
    <property type="match status" value="1"/>
</dbReference>
<dbReference type="PANTHER" id="PTHR40032:SF1">
    <property type="entry name" value="EXPORTED PROTEIN"/>
    <property type="match status" value="1"/>
</dbReference>
<dbReference type="Pfam" id="PF12671">
    <property type="entry name" value="Amidase_6"/>
    <property type="match status" value="1"/>
</dbReference>
<gene>
    <name evidence="3" type="ORF">CH333_09780</name>
</gene>
<dbReference type="CDD" id="cd00041">
    <property type="entry name" value="CUB"/>
    <property type="match status" value="1"/>
</dbReference>
<dbReference type="Gene3D" id="2.60.120.290">
    <property type="entry name" value="Spermadhesin, CUB domain"/>
    <property type="match status" value="1"/>
</dbReference>
<dbReference type="EMBL" id="NOZQ01000214">
    <property type="protein sequence ID" value="OYD13817.1"/>
    <property type="molecule type" value="Genomic_DNA"/>
</dbReference>
<dbReference type="Gene3D" id="2.60.40.10">
    <property type="entry name" value="Immunoglobulins"/>
    <property type="match status" value="1"/>
</dbReference>
<dbReference type="Gene3D" id="2.60.40.4070">
    <property type="match status" value="1"/>
</dbReference>
<keyword evidence="1" id="KW-1015">Disulfide bond</keyword>
<comment type="caution">
    <text evidence="3">The sequence shown here is derived from an EMBL/GenBank/DDBJ whole genome shotgun (WGS) entry which is preliminary data.</text>
</comment>
<dbReference type="InterPro" id="IPR035914">
    <property type="entry name" value="Sperma_CUB_dom_sf"/>
</dbReference>
<dbReference type="InterPro" id="IPR026444">
    <property type="entry name" value="Secre_tail"/>
</dbReference>
<dbReference type="InterPro" id="IPR000859">
    <property type="entry name" value="CUB_dom"/>
</dbReference>
<protein>
    <recommendedName>
        <fullName evidence="2">CUB domain-containing protein</fullName>
    </recommendedName>
</protein>
<proteinExistence type="predicted"/>
<evidence type="ECO:0000256" key="1">
    <source>
        <dbReference type="ARBA" id="ARBA00023157"/>
    </source>
</evidence>
<evidence type="ECO:0000313" key="4">
    <source>
        <dbReference type="Proteomes" id="UP000215215"/>
    </source>
</evidence>
<dbReference type="InterPro" id="IPR013783">
    <property type="entry name" value="Ig-like_fold"/>
</dbReference>
<name>A0A235BQ21_UNCW3</name>
<accession>A0A235BQ21</accession>
<dbReference type="InterPro" id="IPR024301">
    <property type="entry name" value="Amidase_6"/>
</dbReference>
<dbReference type="AlphaFoldDB" id="A0A235BQ21"/>
<evidence type="ECO:0000313" key="3">
    <source>
        <dbReference type="EMBL" id="OYD13817.1"/>
    </source>
</evidence>
<dbReference type="Pfam" id="PF00431">
    <property type="entry name" value="CUB"/>
    <property type="match status" value="1"/>
</dbReference>
<dbReference type="Proteomes" id="UP000215215">
    <property type="component" value="Unassembled WGS sequence"/>
</dbReference>
<dbReference type="SUPFAM" id="SSF49854">
    <property type="entry name" value="Spermadhesin, CUB domain"/>
    <property type="match status" value="1"/>
</dbReference>
<organism evidence="3 4">
    <name type="scientific">candidate division WOR-3 bacterium JGI_Cruoil_03_44_89</name>
    <dbReference type="NCBI Taxonomy" id="1973748"/>
    <lineage>
        <taxon>Bacteria</taxon>
        <taxon>Bacteria division WOR-3</taxon>
    </lineage>
</organism>
<feature type="domain" description="CUB" evidence="2">
    <location>
        <begin position="76"/>
        <end position="202"/>
    </location>
</feature>
<dbReference type="InterPro" id="IPR011635">
    <property type="entry name" value="CARDB"/>
</dbReference>
<sequence>MVSVAFLGSLTGARAYDVSQATRYANKWWNSRNSFFHDCGGLDCANFVSQCLIAGGIDLKDGPSYNIYGRHCIVRCGDQPYPGLGENLEWHQNVTLTRKSVGWDDELYDISSQHPYPDDYDSTWVITKSGALKMKVHFLQFETEYYHDYVHIYDGSDDLVSSYTGSLSSFWSDEVDGETVKIRLVTDGANTGYGFDIDKYKYKHIPDAPDSIGAGDVIMFGNEDDCYKHSVIVVGGSGNNAYCNAHSRNHWHISWTDWVDGTFSNPFTVVSFFEIPDGAGAQANLTPYTPPGWEAPLIASSVCGTYTSGPHLLAGEPTYIDFAINNDGCADLPDEVKYALYIDNSRIETWSNPGLWYGYHIVREDYTHAFSEGWHTLKITADPDYYWSESDESDNSYWRKWYWGRNGVEEPSDTNQVMLYSMSQNFPNPFFEGTAINYTIALKGDVWLCIYDISGRLVWKFVDENKNPGQYKVVWDGRNETGEKVSPGIYFARLRSGDFRATKKMIKT</sequence>
<dbReference type="PROSITE" id="PS01180">
    <property type="entry name" value="CUB"/>
    <property type="match status" value="1"/>
</dbReference>
<evidence type="ECO:0000259" key="2">
    <source>
        <dbReference type="PROSITE" id="PS01180"/>
    </source>
</evidence>